<proteinExistence type="predicted"/>
<feature type="region of interest" description="Disordered" evidence="1">
    <location>
        <begin position="88"/>
        <end position="131"/>
    </location>
</feature>
<dbReference type="EMBL" id="MDEO01000035">
    <property type="protein sequence ID" value="OCX14762.1"/>
    <property type="molecule type" value="Genomic_DNA"/>
</dbReference>
<dbReference type="STRING" id="1566387.QV13_20285"/>
<comment type="caution">
    <text evidence="2">The sequence shown here is derived from an EMBL/GenBank/DDBJ whole genome shotgun (WGS) entry which is preliminary data.</text>
</comment>
<protein>
    <recommendedName>
        <fullName evidence="4">Cytoplasmic protein</fullName>
    </recommendedName>
</protein>
<evidence type="ECO:0000313" key="2">
    <source>
        <dbReference type="EMBL" id="OCX14762.1"/>
    </source>
</evidence>
<evidence type="ECO:0000313" key="3">
    <source>
        <dbReference type="Proteomes" id="UP000094412"/>
    </source>
</evidence>
<gene>
    <name evidence="2" type="ORF">QV13_20285</name>
</gene>
<accession>A0A1C2DJ19</accession>
<feature type="compositionally biased region" description="Basic residues" evidence="1">
    <location>
        <begin position="103"/>
        <end position="117"/>
    </location>
</feature>
<dbReference type="Proteomes" id="UP000094412">
    <property type="component" value="Unassembled WGS sequence"/>
</dbReference>
<organism evidence="2 3">
    <name type="scientific">Mesorhizobium hungaricum</name>
    <dbReference type="NCBI Taxonomy" id="1566387"/>
    <lineage>
        <taxon>Bacteria</taxon>
        <taxon>Pseudomonadati</taxon>
        <taxon>Pseudomonadota</taxon>
        <taxon>Alphaproteobacteria</taxon>
        <taxon>Hyphomicrobiales</taxon>
        <taxon>Phyllobacteriaceae</taxon>
        <taxon>Mesorhizobium</taxon>
    </lineage>
</organism>
<keyword evidence="3" id="KW-1185">Reference proteome</keyword>
<dbReference type="AlphaFoldDB" id="A0A1C2DJ19"/>
<name>A0A1C2DJ19_9HYPH</name>
<sequence>MKRFEEEAKSFGARKTAQANEARQLAATSLLCGIDLAAAFTAPPETKAKLMQRLERVIERERLKGMRRHWSYDLNRHIALKQALDRLRGEAPAQSEDGGHVGNRARSHARKMKRRPKAPFDHAGNNSLAKP</sequence>
<evidence type="ECO:0008006" key="4">
    <source>
        <dbReference type="Google" id="ProtNLM"/>
    </source>
</evidence>
<reference evidence="2 3" key="1">
    <citation type="submission" date="2016-08" db="EMBL/GenBank/DDBJ databases">
        <title>Whole genome sequence of Mesorhizobium sp. strain UASWS1009 isolated from industrial sewage.</title>
        <authorList>
            <person name="Crovadore J."/>
            <person name="Calmin G."/>
            <person name="Chablais R."/>
            <person name="Cochard B."/>
            <person name="Lefort F."/>
        </authorList>
    </citation>
    <scope>NUCLEOTIDE SEQUENCE [LARGE SCALE GENOMIC DNA]</scope>
    <source>
        <strain evidence="2 3">UASWS1009</strain>
    </source>
</reference>
<evidence type="ECO:0000256" key="1">
    <source>
        <dbReference type="SAM" id="MobiDB-lite"/>
    </source>
</evidence>